<evidence type="ECO:0000256" key="1">
    <source>
        <dbReference type="ARBA" id="ARBA00022692"/>
    </source>
</evidence>
<feature type="transmembrane region" description="Helical" evidence="5">
    <location>
        <begin position="295"/>
        <end position="315"/>
    </location>
</feature>
<feature type="transmembrane region" description="Helical" evidence="5">
    <location>
        <begin position="205"/>
        <end position="224"/>
    </location>
</feature>
<feature type="transmembrane region" description="Helical" evidence="5">
    <location>
        <begin position="178"/>
        <end position="199"/>
    </location>
</feature>
<accession>H6WBB1</accession>
<dbReference type="EMBL" id="JQ062430">
    <property type="protein sequence ID" value="AFA52599.1"/>
    <property type="molecule type" value="Genomic_DNA"/>
</dbReference>
<dbReference type="InterPro" id="IPR011701">
    <property type="entry name" value="MFS"/>
</dbReference>
<dbReference type="InterPro" id="IPR036259">
    <property type="entry name" value="MFS_trans_sf"/>
</dbReference>
<dbReference type="Gene3D" id="1.20.1250.20">
    <property type="entry name" value="MFS general substrate transporter like domains"/>
    <property type="match status" value="1"/>
</dbReference>
<evidence type="ECO:0000256" key="4">
    <source>
        <dbReference type="SAM" id="MobiDB-lite"/>
    </source>
</evidence>
<feature type="transmembrane region" description="Helical" evidence="5">
    <location>
        <begin position="386"/>
        <end position="406"/>
    </location>
</feature>
<dbReference type="GO" id="GO:0022857">
    <property type="term" value="F:transmembrane transporter activity"/>
    <property type="evidence" value="ECO:0007669"/>
    <property type="project" value="InterPro"/>
</dbReference>
<evidence type="ECO:0000256" key="2">
    <source>
        <dbReference type="ARBA" id="ARBA00022989"/>
    </source>
</evidence>
<feature type="transmembrane region" description="Helical" evidence="5">
    <location>
        <begin position="145"/>
        <end position="166"/>
    </location>
</feature>
<evidence type="ECO:0000313" key="6">
    <source>
        <dbReference type="EMBL" id="AFA52599.1"/>
    </source>
</evidence>
<name>H6WBB1_VAULI</name>
<feature type="transmembrane region" description="Helical" evidence="5">
    <location>
        <begin position="327"/>
        <end position="347"/>
    </location>
</feature>
<keyword evidence="3 5" id="KW-0472">Membrane</keyword>
<reference evidence="6" key="1">
    <citation type="journal article" date="2012" name="Mol. Biol. Evol.">
        <title>Transcriptomic Evidence for the Expression of Horizontally Transferred Algal Nuclear Genes in the Photosynthetic Sea Slug, Elysia chlorotica.</title>
        <authorList>
            <person name="Pierce S.K."/>
            <person name="Fang X."/>
            <person name="Schwartz J.A."/>
            <person name="Jiang X."/>
            <person name="Zhao W."/>
            <person name="Curtis N.E."/>
            <person name="Kocot K.M."/>
            <person name="Yang B."/>
            <person name="Wang J."/>
        </authorList>
    </citation>
    <scope>NUCLEOTIDE SEQUENCE</scope>
</reference>
<sequence length="451" mass="48628">MAPNPDEEQGYTVPSNQTENDPLLGENNRSIDSPKKDHSISLGNGIKDISLKRYYGLAYMLAMGMCGVVLVALGSTLQELAENAGRVSTDVGSVFIARGFGAICGAVTSAKLYQSINGNIVILWTILGMCAILLYLPFISTVISLHIAFMILGVSTAVTDTGCQIMTRRIHGTGAGPWLGANTVAFGLSGALVPCISYATSLLIVQYAIMSAIGIFAASSFIILPNPEKLEGYINKKPNKKSEGKNYAHNLLEFVHNYRIEFCVGFMVFWLIGGKVGATAYLTQYVSDTDIISESQSAGLIAVLWMAITVGRLFGIHIQRNIILSRLFFLTGIAFLGGAVGAFLPLILKTSILALWLSVAIYGFLNGPTVGFCYDLNNRTTMPCETGMSIVMFGLNCGASFIPFAISGIWDKFHTPSILFIVMVASHLLPYPAMLIMKSFHASQIKGKNSH</sequence>
<dbReference type="PANTHER" id="PTHR23121:SF9">
    <property type="entry name" value="SODIUM-DEPENDENT GLUCOSE TRANSPORTER 1"/>
    <property type="match status" value="1"/>
</dbReference>
<feature type="transmembrane region" description="Helical" evidence="5">
    <location>
        <begin position="54"/>
        <end position="75"/>
    </location>
</feature>
<evidence type="ECO:0000256" key="3">
    <source>
        <dbReference type="ARBA" id="ARBA00023136"/>
    </source>
</evidence>
<feature type="transmembrane region" description="Helical" evidence="5">
    <location>
        <begin position="95"/>
        <end position="113"/>
    </location>
</feature>
<keyword evidence="2 5" id="KW-1133">Transmembrane helix</keyword>
<dbReference type="SUPFAM" id="SSF103473">
    <property type="entry name" value="MFS general substrate transporter"/>
    <property type="match status" value="1"/>
</dbReference>
<dbReference type="AlphaFoldDB" id="H6WBB1"/>
<evidence type="ECO:0000256" key="5">
    <source>
        <dbReference type="SAM" id="Phobius"/>
    </source>
</evidence>
<feature type="transmembrane region" description="Helical" evidence="5">
    <location>
        <begin position="418"/>
        <end position="437"/>
    </location>
</feature>
<proteinExistence type="predicted"/>
<dbReference type="PANTHER" id="PTHR23121">
    <property type="entry name" value="SODIUM-DEPENDENT GLUCOSE TRANSPORTER 1"/>
    <property type="match status" value="1"/>
</dbReference>
<keyword evidence="1 5" id="KW-0812">Transmembrane</keyword>
<feature type="transmembrane region" description="Helical" evidence="5">
    <location>
        <begin position="120"/>
        <end position="139"/>
    </location>
</feature>
<evidence type="ECO:0008006" key="7">
    <source>
        <dbReference type="Google" id="ProtNLM"/>
    </source>
</evidence>
<dbReference type="Pfam" id="PF07690">
    <property type="entry name" value="MFS_1"/>
    <property type="match status" value="1"/>
</dbReference>
<feature type="transmembrane region" description="Helical" evidence="5">
    <location>
        <begin position="262"/>
        <end position="283"/>
    </location>
</feature>
<protein>
    <recommendedName>
        <fullName evidence="7">Major facilitator superfamily (MFS) profile domain-containing protein</fullName>
    </recommendedName>
</protein>
<feature type="transmembrane region" description="Helical" evidence="5">
    <location>
        <begin position="353"/>
        <end position="374"/>
    </location>
</feature>
<feature type="region of interest" description="Disordered" evidence="4">
    <location>
        <begin position="1"/>
        <end position="38"/>
    </location>
</feature>
<organism evidence="6">
    <name type="scientific">Vaucheria litorea</name>
    <name type="common">Yellow-green alga</name>
    <dbReference type="NCBI Taxonomy" id="109269"/>
    <lineage>
        <taxon>Eukaryota</taxon>
        <taxon>Sar</taxon>
        <taxon>Stramenopiles</taxon>
        <taxon>Ochrophyta</taxon>
        <taxon>PX clade</taxon>
        <taxon>Xanthophyceae</taxon>
        <taxon>Vaucheriales</taxon>
        <taxon>Vaucheriaceae</taxon>
        <taxon>Vaucheria</taxon>
    </lineage>
</organism>